<reference evidence="1 2" key="1">
    <citation type="journal article" date="2022" name="Genome Biol. Evol.">
        <title>The Spruce Budworm Genome: Reconstructing the Evolutionary History of Antifreeze Proteins.</title>
        <authorList>
            <person name="Beliveau C."/>
            <person name="Gagne P."/>
            <person name="Picq S."/>
            <person name="Vernygora O."/>
            <person name="Keeling C.I."/>
            <person name="Pinkney K."/>
            <person name="Doucet D."/>
            <person name="Wen F."/>
            <person name="Johnston J.S."/>
            <person name="Maaroufi H."/>
            <person name="Boyle B."/>
            <person name="Laroche J."/>
            <person name="Dewar K."/>
            <person name="Juretic N."/>
            <person name="Blackburn G."/>
            <person name="Nisole A."/>
            <person name="Brunet B."/>
            <person name="Brandao M."/>
            <person name="Lumley L."/>
            <person name="Duan J."/>
            <person name="Quan G."/>
            <person name="Lucarotti C.J."/>
            <person name="Roe A.D."/>
            <person name="Sperling F.A.H."/>
            <person name="Levesque R.C."/>
            <person name="Cusson M."/>
        </authorList>
    </citation>
    <scope>NUCLEOTIDE SEQUENCE [LARGE SCALE GENOMIC DNA]</scope>
    <source>
        <strain evidence="1">Glfc:IPQL:Cfum</strain>
    </source>
</reference>
<accession>A0ACC0JF70</accession>
<organism evidence="1 2">
    <name type="scientific">Choristoneura fumiferana</name>
    <name type="common">Spruce budworm moth</name>
    <name type="synonym">Archips fumiferana</name>
    <dbReference type="NCBI Taxonomy" id="7141"/>
    <lineage>
        <taxon>Eukaryota</taxon>
        <taxon>Metazoa</taxon>
        <taxon>Ecdysozoa</taxon>
        <taxon>Arthropoda</taxon>
        <taxon>Hexapoda</taxon>
        <taxon>Insecta</taxon>
        <taxon>Pterygota</taxon>
        <taxon>Neoptera</taxon>
        <taxon>Endopterygota</taxon>
        <taxon>Lepidoptera</taxon>
        <taxon>Glossata</taxon>
        <taxon>Ditrysia</taxon>
        <taxon>Tortricoidea</taxon>
        <taxon>Tortricidae</taxon>
        <taxon>Tortricinae</taxon>
        <taxon>Choristoneura</taxon>
    </lineage>
</organism>
<dbReference type="Proteomes" id="UP001064048">
    <property type="component" value="Chromosome 10"/>
</dbReference>
<evidence type="ECO:0000313" key="2">
    <source>
        <dbReference type="Proteomes" id="UP001064048"/>
    </source>
</evidence>
<dbReference type="EMBL" id="CM046110">
    <property type="protein sequence ID" value="KAI8422763.1"/>
    <property type="molecule type" value="Genomic_DNA"/>
</dbReference>
<protein>
    <submittedName>
        <fullName evidence="1">Uncharacterized protein</fullName>
    </submittedName>
</protein>
<proteinExistence type="predicted"/>
<gene>
    <name evidence="1" type="ORF">MSG28_006508</name>
</gene>
<keyword evidence="2" id="KW-1185">Reference proteome</keyword>
<evidence type="ECO:0000313" key="1">
    <source>
        <dbReference type="EMBL" id="KAI8422763.1"/>
    </source>
</evidence>
<name>A0ACC0JF70_CHOFU</name>
<sequence>MDVDTQVCEPDSTVEIIDWAALRPAPMTDLEAVRQQYQEHQQLCAETLSNCLSERGRVRQELAEARQRREEKMNALEAFGRNGEAAVQALLSAKIDLAHLKSRFMRLQENLHFETNWQPSVVRTDEEIQALAAKVEWLRSEKRRLRLDGGGLPTANS</sequence>
<comment type="caution">
    <text evidence="1">The sequence shown here is derived from an EMBL/GenBank/DDBJ whole genome shotgun (WGS) entry which is preliminary data.</text>
</comment>